<reference evidence="2" key="2">
    <citation type="journal article" date="2021" name="PeerJ">
        <title>Extensive microbial diversity within the chicken gut microbiome revealed by metagenomics and culture.</title>
        <authorList>
            <person name="Gilroy R."/>
            <person name="Ravi A."/>
            <person name="Getino M."/>
            <person name="Pursley I."/>
            <person name="Horton D.L."/>
            <person name="Alikhan N.F."/>
            <person name="Baker D."/>
            <person name="Gharbi K."/>
            <person name="Hall N."/>
            <person name="Watson M."/>
            <person name="Adriaenssens E.M."/>
            <person name="Foster-Nyarko E."/>
            <person name="Jarju S."/>
            <person name="Secka A."/>
            <person name="Antonio M."/>
            <person name="Oren A."/>
            <person name="Chaudhuri R.R."/>
            <person name="La Ragione R."/>
            <person name="Hildebrand F."/>
            <person name="Pallen M.J."/>
        </authorList>
    </citation>
    <scope>NUCLEOTIDE SEQUENCE</scope>
    <source>
        <strain evidence="2">ChiW16-3235</strain>
    </source>
</reference>
<organism evidence="2 3">
    <name type="scientific">Candidatus Coproplasma avicola</name>
    <dbReference type="NCBI Taxonomy" id="2840744"/>
    <lineage>
        <taxon>Bacteria</taxon>
        <taxon>Bacillati</taxon>
        <taxon>Bacillota</taxon>
        <taxon>Clostridia</taxon>
        <taxon>Eubacteriales</taxon>
        <taxon>Candidatus Coproplasma</taxon>
    </lineage>
</organism>
<evidence type="ECO:0000313" key="2">
    <source>
        <dbReference type="EMBL" id="HIR66884.1"/>
    </source>
</evidence>
<feature type="transmembrane region" description="Helical" evidence="1">
    <location>
        <begin position="121"/>
        <end position="140"/>
    </location>
</feature>
<dbReference type="InterPro" id="IPR014198">
    <property type="entry name" value="Spore_III_AB"/>
</dbReference>
<dbReference type="EMBL" id="DVHK01000059">
    <property type="protein sequence ID" value="HIR66884.1"/>
    <property type="molecule type" value="Genomic_DNA"/>
</dbReference>
<evidence type="ECO:0000256" key="1">
    <source>
        <dbReference type="SAM" id="Phobius"/>
    </source>
</evidence>
<reference evidence="2" key="1">
    <citation type="submission" date="2020-10" db="EMBL/GenBank/DDBJ databases">
        <authorList>
            <person name="Gilroy R."/>
        </authorList>
    </citation>
    <scope>NUCLEOTIDE SEQUENCE</scope>
    <source>
        <strain evidence="2">ChiW16-3235</strain>
    </source>
</reference>
<accession>A0A9D1E6B8</accession>
<dbReference type="Pfam" id="PF09548">
    <property type="entry name" value="Spore_III_AB"/>
    <property type="match status" value="1"/>
</dbReference>
<keyword evidence="1" id="KW-1133">Transmembrane helix</keyword>
<sequence>MIKILILCAIIAATTAVGVLLSADKKKRAAVFAELYEFNERMLINLKFGKQRISQIAADFKYMPDILAGKSILGGDDGQFISQYIKNIGVSDSSSQIDYLNERKQAIKKRMEESGENYKKYSSLYIKMALMIGILIAVLLA</sequence>
<proteinExistence type="predicted"/>
<evidence type="ECO:0008006" key="4">
    <source>
        <dbReference type="Google" id="ProtNLM"/>
    </source>
</evidence>
<name>A0A9D1E6B8_9FIRM</name>
<gene>
    <name evidence="2" type="ORF">IAB94_02405</name>
</gene>
<dbReference type="Proteomes" id="UP000823913">
    <property type="component" value="Unassembled WGS sequence"/>
</dbReference>
<dbReference type="AlphaFoldDB" id="A0A9D1E6B8"/>
<comment type="caution">
    <text evidence="2">The sequence shown here is derived from an EMBL/GenBank/DDBJ whole genome shotgun (WGS) entry which is preliminary data.</text>
</comment>
<keyword evidence="1" id="KW-0812">Transmembrane</keyword>
<evidence type="ECO:0000313" key="3">
    <source>
        <dbReference type="Proteomes" id="UP000823913"/>
    </source>
</evidence>
<keyword evidence="1" id="KW-0472">Membrane</keyword>
<protein>
    <recommendedName>
        <fullName evidence="4">Stage III sporulation protein AB</fullName>
    </recommendedName>
</protein>